<comment type="function">
    <text evidence="2 10">Catalyzes the formation of the alpha-1,6-glucosidic linkages in glycogen by scission of a 1,4-alpha-linked oligosaccharide from growing alpha-1,4-glucan chains and the subsequent attachment of the oligosaccharide to the alpha-1,6 position.</text>
</comment>
<evidence type="ECO:0000256" key="2">
    <source>
        <dbReference type="ARBA" id="ARBA00002953"/>
    </source>
</evidence>
<dbReference type="Gene3D" id="2.60.40.10">
    <property type="entry name" value="Immunoglobulins"/>
    <property type="match status" value="2"/>
</dbReference>
<comment type="pathway">
    <text evidence="3 10">Glycan biosynthesis; glycogen biosynthesis.</text>
</comment>
<dbReference type="EC" id="2.4.1.18" evidence="10"/>
<evidence type="ECO:0000256" key="7">
    <source>
        <dbReference type="ARBA" id="ARBA00022679"/>
    </source>
</evidence>
<dbReference type="SUPFAM" id="SSF81296">
    <property type="entry name" value="E set domains"/>
    <property type="match status" value="2"/>
</dbReference>
<organism evidence="13 14">
    <name type="scientific">Natronospira elongata</name>
    <dbReference type="NCBI Taxonomy" id="3110268"/>
    <lineage>
        <taxon>Bacteria</taxon>
        <taxon>Pseudomonadati</taxon>
        <taxon>Pseudomonadota</taxon>
        <taxon>Gammaproteobacteria</taxon>
        <taxon>Natronospirales</taxon>
        <taxon>Natronospiraceae</taxon>
        <taxon>Natronospira</taxon>
    </lineage>
</organism>
<dbReference type="InterPro" id="IPR013780">
    <property type="entry name" value="Glyco_hydro_b"/>
</dbReference>
<dbReference type="FunFam" id="2.60.40.1180:FF:000002">
    <property type="entry name" value="1,4-alpha-glucan branching enzyme GlgB"/>
    <property type="match status" value="1"/>
</dbReference>
<name>A0AAP6JEP1_9GAMM</name>
<dbReference type="NCBIfam" id="TIGR01515">
    <property type="entry name" value="branching_enzym"/>
    <property type="match status" value="1"/>
</dbReference>
<dbReference type="GO" id="GO:0043169">
    <property type="term" value="F:cation binding"/>
    <property type="evidence" value="ECO:0007669"/>
    <property type="project" value="InterPro"/>
</dbReference>
<dbReference type="PANTHER" id="PTHR43651">
    <property type="entry name" value="1,4-ALPHA-GLUCAN-BRANCHING ENZYME"/>
    <property type="match status" value="1"/>
</dbReference>
<dbReference type="InterPro" id="IPR014756">
    <property type="entry name" value="Ig_E-set"/>
</dbReference>
<dbReference type="SUPFAM" id="SSF51011">
    <property type="entry name" value="Glycosyl hydrolase domain"/>
    <property type="match status" value="1"/>
</dbReference>
<protein>
    <recommendedName>
        <fullName evidence="10">1,4-alpha-glucan branching enzyme GlgB</fullName>
        <ecNumber evidence="10">2.4.1.18</ecNumber>
    </recommendedName>
    <alternativeName>
        <fullName evidence="10">1,4-alpha-D-glucan:1,4-alpha-D-glucan 6-glucosyl-transferase</fullName>
    </alternativeName>
    <alternativeName>
        <fullName evidence="10">Alpha-(1-&gt;4)-glucan branching enzyme</fullName>
    </alternativeName>
    <alternativeName>
        <fullName evidence="10">Glycogen branching enzyme</fullName>
        <shortName evidence="10">BE</shortName>
    </alternativeName>
</protein>
<dbReference type="Gene3D" id="2.60.40.1180">
    <property type="entry name" value="Golgi alpha-mannosidase II"/>
    <property type="match status" value="1"/>
</dbReference>
<dbReference type="SMART" id="SM00642">
    <property type="entry name" value="Aamy"/>
    <property type="match status" value="1"/>
</dbReference>
<keyword evidence="6 10" id="KW-0328">Glycosyltransferase</keyword>
<dbReference type="GO" id="GO:0005829">
    <property type="term" value="C:cytosol"/>
    <property type="evidence" value="ECO:0007669"/>
    <property type="project" value="TreeGrafter"/>
</dbReference>
<evidence type="ECO:0000256" key="10">
    <source>
        <dbReference type="HAMAP-Rule" id="MF_00685"/>
    </source>
</evidence>
<dbReference type="InterPro" id="IPR017853">
    <property type="entry name" value="GH"/>
</dbReference>
<evidence type="ECO:0000256" key="8">
    <source>
        <dbReference type="ARBA" id="ARBA00023056"/>
    </source>
</evidence>
<dbReference type="PANTHER" id="PTHR43651:SF3">
    <property type="entry name" value="1,4-ALPHA-GLUCAN-BRANCHING ENZYME"/>
    <property type="match status" value="1"/>
</dbReference>
<dbReference type="InterPro" id="IPR006048">
    <property type="entry name" value="A-amylase/branching_C"/>
</dbReference>
<dbReference type="Pfam" id="PF22019">
    <property type="entry name" value="GlgB_N"/>
    <property type="match status" value="1"/>
</dbReference>
<dbReference type="SUPFAM" id="SSF51445">
    <property type="entry name" value="(Trans)glycosidases"/>
    <property type="match status" value="1"/>
</dbReference>
<keyword evidence="5 10" id="KW-0321">Glycogen metabolism</keyword>
<dbReference type="EMBL" id="JAYGII010000012">
    <property type="protein sequence ID" value="MEA5445621.1"/>
    <property type="molecule type" value="Genomic_DNA"/>
</dbReference>
<dbReference type="PIRSF" id="PIRSF000463">
    <property type="entry name" value="GlgB"/>
    <property type="match status" value="1"/>
</dbReference>
<dbReference type="Pfam" id="PF02806">
    <property type="entry name" value="Alpha-amylase_C"/>
    <property type="match status" value="1"/>
</dbReference>
<dbReference type="RefSeq" id="WP_346051258.1">
    <property type="nucleotide sequence ID" value="NZ_JAYGII010000012.1"/>
</dbReference>
<evidence type="ECO:0000256" key="11">
    <source>
        <dbReference type="PIRSR" id="PIRSR000463-1"/>
    </source>
</evidence>
<dbReference type="CDD" id="cd02855">
    <property type="entry name" value="E_set_GBE_prok_N"/>
    <property type="match status" value="1"/>
</dbReference>
<feature type="active site" description="Proton donor" evidence="10 11">
    <location>
        <position position="452"/>
    </location>
</feature>
<gene>
    <name evidence="10 13" type="primary">glgB</name>
    <name evidence="13" type="ORF">VCB98_07310</name>
</gene>
<dbReference type="Proteomes" id="UP001302316">
    <property type="component" value="Unassembled WGS sequence"/>
</dbReference>
<keyword evidence="14" id="KW-1185">Reference proteome</keyword>
<dbReference type="InterPro" id="IPR054169">
    <property type="entry name" value="GlgB_N"/>
</dbReference>
<dbReference type="FunFam" id="3.20.20.80:FF:000003">
    <property type="entry name" value="1,4-alpha-glucan branching enzyme GlgB"/>
    <property type="match status" value="1"/>
</dbReference>
<evidence type="ECO:0000256" key="3">
    <source>
        <dbReference type="ARBA" id="ARBA00004964"/>
    </source>
</evidence>
<dbReference type="InterPro" id="IPR006407">
    <property type="entry name" value="GlgB"/>
</dbReference>
<dbReference type="NCBIfam" id="NF008967">
    <property type="entry name" value="PRK12313.1"/>
    <property type="match status" value="1"/>
</dbReference>
<comment type="similarity">
    <text evidence="4 10">Belongs to the glycosyl hydrolase 13 family. GlgB subfamily.</text>
</comment>
<accession>A0AAP6JEP1</accession>
<reference evidence="13 14" key="1">
    <citation type="submission" date="2023-12" db="EMBL/GenBank/DDBJ databases">
        <title>Whole-genome sequencing of halo(alkali)philic microorganisms from hypersaline lakes.</title>
        <authorList>
            <person name="Sorokin D.Y."/>
            <person name="Merkel A.Y."/>
            <person name="Messina E."/>
            <person name="Yakimov M."/>
        </authorList>
    </citation>
    <scope>NUCLEOTIDE SEQUENCE [LARGE SCALE GENOMIC DNA]</scope>
    <source>
        <strain evidence="13 14">AB-CW1</strain>
    </source>
</reference>
<feature type="domain" description="Glycosyl hydrolase family 13 catalytic" evidence="12">
    <location>
        <begin position="242"/>
        <end position="609"/>
    </location>
</feature>
<sequence length="724" mass="81850">MPARSVMESDVLRLVQGRHHAPHAVLGCQGRRYRAWRPGAKAVWLEPGRVPMKVVHPAGLFECPLPEKPATEPWILVCEYSGGETARLHDPYQFAPDLDWKALVAFGEGHHCRAWQIMGAHCMDRDAVAGTRFSVWAPNAERVSVVGDFNNWNGLSHPMSVHGESGVWELFIPGLAAGALYKFEIYNQSGEVTDKGDPYARHWEVRPRTGCLVPTEPGHEWGDAAWMRERPDWRHAPISIYELHAGSWRRNADGSFLGYRQLADALVETLQDSGFSHVELMPITEHPFDASWGYQTTGYFAPTSRFGNPDDFRYFVDRLHQAGIGVILDWVPAHFPRDPHGLARFDGSALYEHADPRRGETAEWDTLAFNFGRKEVMSFLLSSALYWLEEFHLDGLRIDAVAAMLYLDYGRKEGEWLPNIHGGRENLEAVAFLQALNTMTHRECPGSMTIAEESTAWPGVTRPVHLGGLGFSMKWNMGWMHDTLAYFRHDPVHRRFHHDSLTFGLLYAFSENFVLPFSHDEVVHGKGSLLDRMPGDRWQRFANLRLLYAYLYAYPGKKLMFMGNELGQTSEWSHDGQLPEALGAVAEHAGVKRLVRDLNHLYRDRPALHRGDFDAAGFEWIDCHDADQSVISFLRREPGRDGAEARYVLAICNFTPVVREDYRIGLPEGGTWREIFNSDAEVYGGSGVGNLGQVLAARSPWMGRPWSLSLRLPPLGALYLEWGG</sequence>
<dbReference type="InterPro" id="IPR044143">
    <property type="entry name" value="GlgB_N_E_set_prok"/>
</dbReference>
<evidence type="ECO:0000256" key="4">
    <source>
        <dbReference type="ARBA" id="ARBA00009000"/>
    </source>
</evidence>
<evidence type="ECO:0000256" key="9">
    <source>
        <dbReference type="ARBA" id="ARBA00023277"/>
    </source>
</evidence>
<dbReference type="AlphaFoldDB" id="A0AAP6JEP1"/>
<dbReference type="Gene3D" id="3.20.20.80">
    <property type="entry name" value="Glycosidases"/>
    <property type="match status" value="1"/>
</dbReference>
<dbReference type="InterPro" id="IPR004193">
    <property type="entry name" value="Glyco_hydro_13_N"/>
</dbReference>
<comment type="caution">
    <text evidence="13">The sequence shown here is derived from an EMBL/GenBank/DDBJ whole genome shotgun (WGS) entry which is preliminary data.</text>
</comment>
<keyword evidence="8 10" id="KW-0320">Glycogen biosynthesis</keyword>
<evidence type="ECO:0000259" key="12">
    <source>
        <dbReference type="SMART" id="SM00642"/>
    </source>
</evidence>
<dbReference type="GO" id="GO:0003844">
    <property type="term" value="F:1,4-alpha-glucan branching enzyme activity"/>
    <property type="evidence" value="ECO:0007669"/>
    <property type="project" value="UniProtKB-UniRule"/>
</dbReference>
<evidence type="ECO:0000256" key="5">
    <source>
        <dbReference type="ARBA" id="ARBA00022600"/>
    </source>
</evidence>
<keyword evidence="7 10" id="KW-0808">Transferase</keyword>
<keyword evidence="9 10" id="KW-0119">Carbohydrate metabolism</keyword>
<dbReference type="CDD" id="cd11322">
    <property type="entry name" value="AmyAc_Glg_BE"/>
    <property type="match status" value="1"/>
</dbReference>
<dbReference type="Pfam" id="PF00128">
    <property type="entry name" value="Alpha-amylase"/>
    <property type="match status" value="1"/>
</dbReference>
<dbReference type="FunFam" id="2.60.40.10:FF:000169">
    <property type="entry name" value="1,4-alpha-glucan branching enzyme GlgB"/>
    <property type="match status" value="1"/>
</dbReference>
<evidence type="ECO:0000313" key="13">
    <source>
        <dbReference type="EMBL" id="MEA5445621.1"/>
    </source>
</evidence>
<dbReference type="NCBIfam" id="NF003811">
    <property type="entry name" value="PRK05402.1"/>
    <property type="match status" value="1"/>
</dbReference>
<dbReference type="InterPro" id="IPR006047">
    <property type="entry name" value="GH13_cat_dom"/>
</dbReference>
<comment type="subunit">
    <text evidence="10">Monomer.</text>
</comment>
<dbReference type="InterPro" id="IPR013783">
    <property type="entry name" value="Ig-like_fold"/>
</dbReference>
<proteinExistence type="inferred from homology"/>
<dbReference type="GO" id="GO:0004553">
    <property type="term" value="F:hydrolase activity, hydrolyzing O-glycosyl compounds"/>
    <property type="evidence" value="ECO:0007669"/>
    <property type="project" value="InterPro"/>
</dbReference>
<evidence type="ECO:0000313" key="14">
    <source>
        <dbReference type="Proteomes" id="UP001302316"/>
    </source>
</evidence>
<comment type="catalytic activity">
    <reaction evidence="1 10">
        <text>Transfers a segment of a (1-&gt;4)-alpha-D-glucan chain to a primary hydroxy group in a similar glucan chain.</text>
        <dbReference type="EC" id="2.4.1.18"/>
    </reaction>
</comment>
<dbReference type="Pfam" id="PF02922">
    <property type="entry name" value="CBM_48"/>
    <property type="match status" value="1"/>
</dbReference>
<evidence type="ECO:0000256" key="6">
    <source>
        <dbReference type="ARBA" id="ARBA00022676"/>
    </source>
</evidence>
<evidence type="ECO:0000256" key="1">
    <source>
        <dbReference type="ARBA" id="ARBA00000826"/>
    </source>
</evidence>
<dbReference type="GO" id="GO:0005978">
    <property type="term" value="P:glycogen biosynthetic process"/>
    <property type="evidence" value="ECO:0007669"/>
    <property type="project" value="UniProtKB-UniRule"/>
</dbReference>
<dbReference type="HAMAP" id="MF_00685">
    <property type="entry name" value="GlgB"/>
    <property type="match status" value="1"/>
</dbReference>
<feature type="active site" description="Nucleophile" evidence="10 11">
    <location>
        <position position="399"/>
    </location>
</feature>
<dbReference type="InterPro" id="IPR037439">
    <property type="entry name" value="Branching_enzy"/>
</dbReference>